<dbReference type="PROSITE" id="PS51034">
    <property type="entry name" value="ZP_2"/>
    <property type="match status" value="1"/>
</dbReference>
<accession>A0AAD5FKA2</accession>
<dbReference type="SMART" id="SM00202">
    <property type="entry name" value="SR"/>
    <property type="match status" value="1"/>
</dbReference>
<dbReference type="Pfam" id="PF00530">
    <property type="entry name" value="SRCR"/>
    <property type="match status" value="1"/>
</dbReference>
<dbReference type="PRINTS" id="PR00258">
    <property type="entry name" value="SPERACTRCPTR"/>
</dbReference>
<keyword evidence="1" id="KW-0732">Signal</keyword>
<feature type="disulfide bond" evidence="5">
    <location>
        <begin position="26"/>
        <end position="90"/>
    </location>
</feature>
<dbReference type="InterPro" id="IPR042235">
    <property type="entry name" value="ZP-C_dom"/>
</dbReference>
<evidence type="ECO:0000259" key="6">
    <source>
        <dbReference type="PROSITE" id="PS50287"/>
    </source>
</evidence>
<keyword evidence="2" id="KW-0677">Repeat</keyword>
<feature type="domain" description="SRCR" evidence="6">
    <location>
        <begin position="1"/>
        <end position="101"/>
    </location>
</feature>
<protein>
    <submittedName>
        <fullName evidence="8">Deleted in malignant brain tumors 1 protein-like</fullName>
    </submittedName>
</protein>
<keyword evidence="4" id="KW-0325">Glycoprotein</keyword>
<dbReference type="EMBL" id="MU551661">
    <property type="protein sequence ID" value="KAI5619751.1"/>
    <property type="molecule type" value="Genomic_DNA"/>
</dbReference>
<feature type="disulfide bond" evidence="5">
    <location>
        <begin position="70"/>
        <end position="80"/>
    </location>
</feature>
<evidence type="ECO:0000256" key="2">
    <source>
        <dbReference type="ARBA" id="ARBA00022737"/>
    </source>
</evidence>
<dbReference type="Gene3D" id="3.10.250.10">
    <property type="entry name" value="SRCR-like domain"/>
    <property type="match status" value="1"/>
</dbReference>
<proteinExistence type="predicted"/>
<gene>
    <name evidence="8" type="ORF">C0J50_20668</name>
</gene>
<name>A0AAD5FKA2_SILAS</name>
<dbReference type="Pfam" id="PF23344">
    <property type="entry name" value="ZP-N"/>
    <property type="match status" value="1"/>
</dbReference>
<evidence type="ECO:0000256" key="4">
    <source>
        <dbReference type="ARBA" id="ARBA00023180"/>
    </source>
</evidence>
<feature type="disulfide bond" evidence="5">
    <location>
        <begin position="39"/>
        <end position="100"/>
    </location>
</feature>
<organism evidence="8 9">
    <name type="scientific">Silurus asotus</name>
    <name type="common">Amur catfish</name>
    <name type="synonym">Parasilurus asotus</name>
    <dbReference type="NCBI Taxonomy" id="30991"/>
    <lineage>
        <taxon>Eukaryota</taxon>
        <taxon>Metazoa</taxon>
        <taxon>Chordata</taxon>
        <taxon>Craniata</taxon>
        <taxon>Vertebrata</taxon>
        <taxon>Euteleostomi</taxon>
        <taxon>Actinopterygii</taxon>
        <taxon>Neopterygii</taxon>
        <taxon>Teleostei</taxon>
        <taxon>Ostariophysi</taxon>
        <taxon>Siluriformes</taxon>
        <taxon>Siluridae</taxon>
        <taxon>Silurus</taxon>
    </lineage>
</organism>
<dbReference type="SUPFAM" id="SSF56487">
    <property type="entry name" value="SRCR-like"/>
    <property type="match status" value="1"/>
</dbReference>
<evidence type="ECO:0000256" key="1">
    <source>
        <dbReference type="ARBA" id="ARBA00022729"/>
    </source>
</evidence>
<dbReference type="FunFam" id="3.10.250.10:FF:000003">
    <property type="entry name" value="Deleted in malignant brain tumors 1"/>
    <property type="match status" value="1"/>
</dbReference>
<dbReference type="SMART" id="SM00241">
    <property type="entry name" value="ZP"/>
    <property type="match status" value="1"/>
</dbReference>
<dbReference type="PROSITE" id="PS00420">
    <property type="entry name" value="SRCR_1"/>
    <property type="match status" value="1"/>
</dbReference>
<dbReference type="InterPro" id="IPR055355">
    <property type="entry name" value="ZP-C"/>
</dbReference>
<evidence type="ECO:0000256" key="3">
    <source>
        <dbReference type="ARBA" id="ARBA00023157"/>
    </source>
</evidence>
<evidence type="ECO:0000313" key="8">
    <source>
        <dbReference type="EMBL" id="KAI5619751.1"/>
    </source>
</evidence>
<dbReference type="Pfam" id="PF00100">
    <property type="entry name" value="Zona_pellucida"/>
    <property type="match status" value="1"/>
</dbReference>
<sequence>VRLVGGSDRCEGRVELYHNGQWGTVCDDGWNMKNAEVVCRQVGCGRAISAPANAFFGPGTGPIWLDNTDCTGNEHFLVDCRHSGFENHNCGHHEDAGVVCGGILPELVCNKTAMLLGVPDNFRVSRSLNPLSGHLADPSCTAGHEVNGTVWYEVQSQEGVCGNVLRTNTTLAIFSNILYLYPVNMSTFSLPTALPFTCVYPLEFLTSLDFSLKPFLPTQDSGLVGVGPGVGASMVLFHDANFSSPYPPGPVTLPVGTPLYVGMNVQEVESTRFTVVIEECYITDTPHANSTERYYLIQNRCSSNPRDVIVNVNGVSQSARFTALLFLYQGNYNQMFLQCHFTLCDRTTDSCSAV</sequence>
<feature type="non-terminal residue" evidence="8">
    <location>
        <position position="1"/>
    </location>
</feature>
<comment type="caution">
    <text evidence="8">The sequence shown here is derived from an EMBL/GenBank/DDBJ whole genome shotgun (WGS) entry which is preliminary data.</text>
</comment>
<dbReference type="Proteomes" id="UP001205998">
    <property type="component" value="Unassembled WGS sequence"/>
</dbReference>
<reference evidence="8" key="1">
    <citation type="submission" date="2018-07" db="EMBL/GenBank/DDBJ databases">
        <title>Comparative genomics of catfishes provides insights into carnivory and benthic adaptation.</title>
        <authorList>
            <person name="Zhang Y."/>
            <person name="Wang D."/>
            <person name="Peng Z."/>
            <person name="Zheng S."/>
            <person name="Shao F."/>
            <person name="Tao W."/>
        </authorList>
    </citation>
    <scope>NUCLEOTIDE SEQUENCE</scope>
    <source>
        <strain evidence="8">Chongqing</strain>
    </source>
</reference>
<dbReference type="Gene3D" id="2.60.40.4100">
    <property type="entry name" value="Zona pellucida, ZP-C domain"/>
    <property type="match status" value="1"/>
</dbReference>
<dbReference type="Gene3D" id="2.60.40.3210">
    <property type="entry name" value="Zona pellucida, ZP-N domain"/>
    <property type="match status" value="1"/>
</dbReference>
<dbReference type="AlphaFoldDB" id="A0AAD5FKA2"/>
<evidence type="ECO:0000256" key="5">
    <source>
        <dbReference type="PROSITE-ProRule" id="PRU00196"/>
    </source>
</evidence>
<dbReference type="InterPro" id="IPR001190">
    <property type="entry name" value="SRCR"/>
</dbReference>
<feature type="domain" description="ZP" evidence="7">
    <location>
        <begin position="108"/>
        <end position="354"/>
    </location>
</feature>
<dbReference type="InterPro" id="IPR001507">
    <property type="entry name" value="ZP_dom"/>
</dbReference>
<dbReference type="PANTHER" id="PTHR48071">
    <property type="entry name" value="SRCR DOMAIN-CONTAINING PROTEIN"/>
    <property type="match status" value="1"/>
</dbReference>
<dbReference type="InterPro" id="IPR055356">
    <property type="entry name" value="ZP-N"/>
</dbReference>
<feature type="non-terminal residue" evidence="8">
    <location>
        <position position="354"/>
    </location>
</feature>
<dbReference type="GO" id="GO:0016020">
    <property type="term" value="C:membrane"/>
    <property type="evidence" value="ECO:0007669"/>
    <property type="project" value="InterPro"/>
</dbReference>
<keyword evidence="9" id="KW-1185">Reference proteome</keyword>
<keyword evidence="3 5" id="KW-1015">Disulfide bond</keyword>
<dbReference type="PROSITE" id="PS50287">
    <property type="entry name" value="SRCR_2"/>
    <property type="match status" value="1"/>
</dbReference>
<dbReference type="PANTHER" id="PTHR48071:SF18">
    <property type="entry name" value="DELETED IN MALIGNANT BRAIN TUMORS 1 PROTEIN-RELATED"/>
    <property type="match status" value="1"/>
</dbReference>
<evidence type="ECO:0000313" key="9">
    <source>
        <dbReference type="Proteomes" id="UP001205998"/>
    </source>
</evidence>
<dbReference type="InterPro" id="IPR036772">
    <property type="entry name" value="SRCR-like_dom_sf"/>
</dbReference>
<evidence type="ECO:0000259" key="7">
    <source>
        <dbReference type="PROSITE" id="PS51034"/>
    </source>
</evidence>